<dbReference type="GO" id="GO:0008191">
    <property type="term" value="F:metalloendopeptidase inhibitor activity"/>
    <property type="evidence" value="ECO:0007669"/>
    <property type="project" value="InterPro"/>
</dbReference>
<organism evidence="6 7">
    <name type="scientific">Mytilus galloprovincialis</name>
    <name type="common">Mediterranean mussel</name>
    <dbReference type="NCBI Taxonomy" id="29158"/>
    <lineage>
        <taxon>Eukaryota</taxon>
        <taxon>Metazoa</taxon>
        <taxon>Spiralia</taxon>
        <taxon>Lophotrochozoa</taxon>
        <taxon>Mollusca</taxon>
        <taxon>Bivalvia</taxon>
        <taxon>Autobranchia</taxon>
        <taxon>Pteriomorphia</taxon>
        <taxon>Mytilida</taxon>
        <taxon>Mytiloidea</taxon>
        <taxon>Mytilidae</taxon>
        <taxon>Mytilinae</taxon>
        <taxon>Mytilus</taxon>
    </lineage>
</organism>
<evidence type="ECO:0000256" key="3">
    <source>
        <dbReference type="PIRSR" id="PIRSR601820-1"/>
    </source>
</evidence>
<dbReference type="Pfam" id="PF00965">
    <property type="entry name" value="TIMP"/>
    <property type="match status" value="1"/>
</dbReference>
<dbReference type="GO" id="GO:0051045">
    <property type="term" value="P:negative regulation of membrane protein ectodomain proteolysis"/>
    <property type="evidence" value="ECO:0007669"/>
    <property type="project" value="TreeGrafter"/>
</dbReference>
<protein>
    <recommendedName>
        <fullName evidence="8">NTR domain-containing protein</fullName>
    </recommendedName>
</protein>
<dbReference type="InterPro" id="IPR027465">
    <property type="entry name" value="TIMP_C"/>
</dbReference>
<keyword evidence="2" id="KW-0964">Secreted</keyword>
<dbReference type="AlphaFoldDB" id="A0A8B6G523"/>
<dbReference type="InterPro" id="IPR001820">
    <property type="entry name" value="TIMP"/>
</dbReference>
<keyword evidence="5" id="KW-0732">Signal</keyword>
<feature type="binding site" evidence="3">
    <location>
        <position position="19"/>
    </location>
    <ligand>
        <name>Zn(2+)</name>
        <dbReference type="ChEBI" id="CHEBI:29105"/>
        <note>ligand shared with metalloproteinase partner</note>
    </ligand>
</feature>
<dbReference type="PANTHER" id="PTHR11844">
    <property type="entry name" value="METALLOPROTEASE INHIBITOR"/>
    <property type="match status" value="1"/>
</dbReference>
<evidence type="ECO:0000256" key="2">
    <source>
        <dbReference type="ARBA" id="ARBA00022525"/>
    </source>
</evidence>
<dbReference type="GO" id="GO:0002020">
    <property type="term" value="F:protease binding"/>
    <property type="evidence" value="ECO:0007669"/>
    <property type="project" value="TreeGrafter"/>
</dbReference>
<feature type="disulfide bond" evidence="4">
    <location>
        <begin position="21"/>
        <end position="122"/>
    </location>
</feature>
<dbReference type="SUPFAM" id="SSF50242">
    <property type="entry name" value="TIMP-like"/>
    <property type="match status" value="1"/>
</dbReference>
<dbReference type="GO" id="GO:0031012">
    <property type="term" value="C:extracellular matrix"/>
    <property type="evidence" value="ECO:0007669"/>
    <property type="project" value="TreeGrafter"/>
</dbReference>
<proteinExistence type="predicted"/>
<gene>
    <name evidence="6" type="ORF">MGAL_10B041911</name>
</gene>
<dbReference type="Gene3D" id="3.90.370.10">
    <property type="entry name" value="Tissue inhibitor of metalloproteinase-1. Chain B, domain 1"/>
    <property type="match status" value="1"/>
</dbReference>
<keyword evidence="3" id="KW-0862">Zinc</keyword>
<comment type="caution">
    <text evidence="6">The sequence shown here is derived from an EMBL/GenBank/DDBJ whole genome shotgun (WGS) entry which is preliminary data.</text>
</comment>
<keyword evidence="3" id="KW-0479">Metal-binding</keyword>
<dbReference type="Gene3D" id="2.40.50.120">
    <property type="match status" value="1"/>
</dbReference>
<evidence type="ECO:0000313" key="6">
    <source>
        <dbReference type="EMBL" id="VDI58811.1"/>
    </source>
</evidence>
<dbReference type="PANTHER" id="PTHR11844:SF25">
    <property type="entry name" value="NTR DOMAIN-CONTAINING PROTEIN"/>
    <property type="match status" value="1"/>
</dbReference>
<reference evidence="6" key="1">
    <citation type="submission" date="2018-11" db="EMBL/GenBank/DDBJ databases">
        <authorList>
            <person name="Alioto T."/>
            <person name="Alioto T."/>
        </authorList>
    </citation>
    <scope>NUCLEOTIDE SEQUENCE</scope>
</reference>
<keyword evidence="4" id="KW-1015">Disulfide bond</keyword>
<comment type="subcellular location">
    <subcellularLocation>
        <location evidence="1">Secreted</location>
    </subcellularLocation>
</comment>
<dbReference type="GO" id="GO:0005615">
    <property type="term" value="C:extracellular space"/>
    <property type="evidence" value="ECO:0007669"/>
    <property type="project" value="TreeGrafter"/>
</dbReference>
<evidence type="ECO:0000256" key="4">
    <source>
        <dbReference type="PIRSR" id="PIRSR601820-3"/>
    </source>
</evidence>
<accession>A0A8B6G523</accession>
<feature type="disulfide bond" evidence="4">
    <location>
        <begin position="142"/>
        <end position="181"/>
    </location>
</feature>
<feature type="signal peptide" evidence="5">
    <location>
        <begin position="1"/>
        <end position="18"/>
    </location>
</feature>
<keyword evidence="7" id="KW-1185">Reference proteome</keyword>
<dbReference type="GO" id="GO:0046872">
    <property type="term" value="F:metal ion binding"/>
    <property type="evidence" value="ECO:0007669"/>
    <property type="project" value="UniProtKB-KW"/>
</dbReference>
<dbReference type="SMART" id="SM00206">
    <property type="entry name" value="NTR"/>
    <property type="match status" value="1"/>
</dbReference>
<evidence type="ECO:0008006" key="8">
    <source>
        <dbReference type="Google" id="ProtNLM"/>
    </source>
</evidence>
<feature type="disulfide bond" evidence="4">
    <location>
        <begin position="160"/>
        <end position="173"/>
    </location>
</feature>
<evidence type="ECO:0000313" key="7">
    <source>
        <dbReference type="Proteomes" id="UP000596742"/>
    </source>
</evidence>
<evidence type="ECO:0000256" key="1">
    <source>
        <dbReference type="ARBA" id="ARBA00004613"/>
    </source>
</evidence>
<feature type="disulfide bond" evidence="4">
    <location>
        <begin position="35"/>
        <end position="140"/>
    </location>
</feature>
<dbReference type="InterPro" id="IPR008993">
    <property type="entry name" value="TIMP-like_OB-fold"/>
</dbReference>
<dbReference type="Proteomes" id="UP000596742">
    <property type="component" value="Unassembled WGS sequence"/>
</dbReference>
<dbReference type="OrthoDB" id="6041373at2759"/>
<feature type="chain" id="PRO_5033063577" description="NTR domain-containing protein" evidence="5">
    <location>
        <begin position="19"/>
        <end position="275"/>
    </location>
</feature>
<evidence type="ECO:0000256" key="5">
    <source>
        <dbReference type="SAM" id="SignalP"/>
    </source>
</evidence>
<name>A0A8B6G523_MYTGA</name>
<sequence length="275" mass="30835">MSVLTLSLLLVGISTTLACDCVKYAEFKTIQQQYCEADFVIAGQVFGSENAEDDQGNANIKLKIRITNWYKGKPDNEHVFDLYRTHDLYTYGTRDKCGLPLVKSSYVLGGKRKGGKLWISECDLNYPGNDLPCEDYKRGCECTIKRCNGIGHCQPVTKGCTYRGFDDRLSDACVPVAYDRCEWKKCNKMQKLQSATNVVQVPSGNGISVVSGPSGWQDPYFGSSNNIPVIQPVYPIDNGQPDNNYPATRAWPATSRPRRNTAVPWWLEPSHFDDY</sequence>
<dbReference type="EMBL" id="UYJE01007891">
    <property type="protein sequence ID" value="VDI58811.1"/>
    <property type="molecule type" value="Genomic_DNA"/>
</dbReference>
<feature type="disulfide bond" evidence="4">
    <location>
        <begin position="19"/>
        <end position="97"/>
    </location>
</feature>